<evidence type="ECO:0000256" key="2">
    <source>
        <dbReference type="ARBA" id="ARBA00022448"/>
    </source>
</evidence>
<keyword evidence="4 11" id="KW-0812">Transmembrane</keyword>
<name>A0AAV4GBI3_9GAST</name>
<dbReference type="PANTHER" id="PTHR11537:SF155">
    <property type="entry name" value="POTASSIUM VOLTAGE-GATED CHANNEL SUBFAMILY A MEMBER 7"/>
    <property type="match status" value="1"/>
</dbReference>
<evidence type="ECO:0000259" key="12">
    <source>
        <dbReference type="Pfam" id="PF00520"/>
    </source>
</evidence>
<dbReference type="Gene3D" id="1.10.287.930">
    <property type="entry name" value="Mammalian shaker kv1.2 potassium channel- beta subunit complex"/>
    <property type="match status" value="1"/>
</dbReference>
<dbReference type="GO" id="GO:0001508">
    <property type="term" value="P:action potential"/>
    <property type="evidence" value="ECO:0007669"/>
    <property type="project" value="TreeGrafter"/>
</dbReference>
<evidence type="ECO:0000313" key="14">
    <source>
        <dbReference type="Proteomes" id="UP000762676"/>
    </source>
</evidence>
<evidence type="ECO:0000256" key="6">
    <source>
        <dbReference type="ARBA" id="ARBA00022958"/>
    </source>
</evidence>
<dbReference type="EMBL" id="BMAT01001256">
    <property type="protein sequence ID" value="GFR82360.1"/>
    <property type="molecule type" value="Genomic_DNA"/>
</dbReference>
<gene>
    <name evidence="13" type="ORF">ElyMa_000625800</name>
</gene>
<comment type="caution">
    <text evidence="13">The sequence shown here is derived from an EMBL/GenBank/DDBJ whole genome shotgun (WGS) entry which is preliminary data.</text>
</comment>
<evidence type="ECO:0000256" key="10">
    <source>
        <dbReference type="ARBA" id="ARBA00023303"/>
    </source>
</evidence>
<evidence type="ECO:0000313" key="13">
    <source>
        <dbReference type="EMBL" id="GFR82360.1"/>
    </source>
</evidence>
<evidence type="ECO:0000256" key="1">
    <source>
        <dbReference type="ARBA" id="ARBA00004141"/>
    </source>
</evidence>
<dbReference type="AlphaFoldDB" id="A0AAV4GBI3"/>
<keyword evidence="14" id="KW-1185">Reference proteome</keyword>
<dbReference type="PANTHER" id="PTHR11537">
    <property type="entry name" value="VOLTAGE-GATED POTASSIUM CHANNEL"/>
    <property type="match status" value="1"/>
</dbReference>
<keyword evidence="6" id="KW-0630">Potassium</keyword>
<keyword evidence="10" id="KW-0407">Ion channel</keyword>
<evidence type="ECO:0000256" key="7">
    <source>
        <dbReference type="ARBA" id="ARBA00022989"/>
    </source>
</evidence>
<dbReference type="GO" id="GO:0005251">
    <property type="term" value="F:delayed rectifier potassium channel activity"/>
    <property type="evidence" value="ECO:0007669"/>
    <property type="project" value="TreeGrafter"/>
</dbReference>
<accession>A0AAV4GBI3</accession>
<dbReference type="Proteomes" id="UP000762676">
    <property type="component" value="Unassembled WGS sequence"/>
</dbReference>
<dbReference type="Gene3D" id="1.10.287.70">
    <property type="match status" value="1"/>
</dbReference>
<reference evidence="13 14" key="1">
    <citation type="journal article" date="2021" name="Elife">
        <title>Chloroplast acquisition without the gene transfer in kleptoplastic sea slugs, Plakobranchus ocellatus.</title>
        <authorList>
            <person name="Maeda T."/>
            <person name="Takahashi S."/>
            <person name="Yoshida T."/>
            <person name="Shimamura S."/>
            <person name="Takaki Y."/>
            <person name="Nagai Y."/>
            <person name="Toyoda A."/>
            <person name="Suzuki Y."/>
            <person name="Arimoto A."/>
            <person name="Ishii H."/>
            <person name="Satoh N."/>
            <person name="Nishiyama T."/>
            <person name="Hasebe M."/>
            <person name="Maruyama T."/>
            <person name="Minagawa J."/>
            <person name="Obokata J."/>
            <person name="Shigenobu S."/>
        </authorList>
    </citation>
    <scope>NUCLEOTIDE SEQUENCE [LARGE SCALE GENOMIC DNA]</scope>
</reference>
<keyword evidence="5" id="KW-0631">Potassium channel</keyword>
<dbReference type="Pfam" id="PF00520">
    <property type="entry name" value="Ion_trans"/>
    <property type="match status" value="1"/>
</dbReference>
<keyword evidence="2" id="KW-0813">Transport</keyword>
<evidence type="ECO:0000256" key="4">
    <source>
        <dbReference type="ARBA" id="ARBA00022692"/>
    </source>
</evidence>
<dbReference type="FunFam" id="1.10.287.70:FF:000028">
    <property type="entry name" value="potassium voltage-gated channel subfamily D member 3"/>
    <property type="match status" value="1"/>
</dbReference>
<protein>
    <submittedName>
        <fullName evidence="13">Potassium voltage-gated channel subfamily A member 1</fullName>
    </submittedName>
</protein>
<feature type="domain" description="Ion transport" evidence="12">
    <location>
        <begin position="23"/>
        <end position="118"/>
    </location>
</feature>
<feature type="transmembrane region" description="Helical" evidence="11">
    <location>
        <begin position="101"/>
        <end position="120"/>
    </location>
</feature>
<dbReference type="PRINTS" id="PR00169">
    <property type="entry name" value="KCHANNEL"/>
</dbReference>
<evidence type="ECO:0000256" key="8">
    <source>
        <dbReference type="ARBA" id="ARBA00023065"/>
    </source>
</evidence>
<keyword evidence="8" id="KW-0406">Ion transport</keyword>
<sequence length="144" mass="15762">MDTPVSFCLEVVNSQTSVCGAGNSPTGSGLSVLRVLRVVRILKLSKHSEGLKILGKTMKTSIRELSMFILFLGIATVIYAGAIFYLEMGQPRSMFTSIPDAFWWSIVTMTTVGYGDYVPIWDPSGRSRGSPNHSFPSVSIFSYP</sequence>
<dbReference type="SUPFAM" id="SSF81324">
    <property type="entry name" value="Voltage-gated potassium channels"/>
    <property type="match status" value="1"/>
</dbReference>
<evidence type="ECO:0000256" key="9">
    <source>
        <dbReference type="ARBA" id="ARBA00023136"/>
    </source>
</evidence>
<organism evidence="13 14">
    <name type="scientific">Elysia marginata</name>
    <dbReference type="NCBI Taxonomy" id="1093978"/>
    <lineage>
        <taxon>Eukaryota</taxon>
        <taxon>Metazoa</taxon>
        <taxon>Spiralia</taxon>
        <taxon>Lophotrochozoa</taxon>
        <taxon>Mollusca</taxon>
        <taxon>Gastropoda</taxon>
        <taxon>Heterobranchia</taxon>
        <taxon>Euthyneura</taxon>
        <taxon>Panpulmonata</taxon>
        <taxon>Sacoglossa</taxon>
        <taxon>Placobranchoidea</taxon>
        <taxon>Plakobranchidae</taxon>
        <taxon>Elysia</taxon>
    </lineage>
</organism>
<dbReference type="GO" id="GO:0008076">
    <property type="term" value="C:voltage-gated potassium channel complex"/>
    <property type="evidence" value="ECO:0007669"/>
    <property type="project" value="InterPro"/>
</dbReference>
<comment type="subcellular location">
    <subcellularLocation>
        <location evidence="1">Membrane</location>
        <topology evidence="1">Multi-pass membrane protein</topology>
    </subcellularLocation>
</comment>
<evidence type="ECO:0000256" key="5">
    <source>
        <dbReference type="ARBA" id="ARBA00022826"/>
    </source>
</evidence>
<dbReference type="InterPro" id="IPR005821">
    <property type="entry name" value="Ion_trans_dom"/>
</dbReference>
<evidence type="ECO:0000256" key="11">
    <source>
        <dbReference type="SAM" id="Phobius"/>
    </source>
</evidence>
<keyword evidence="7 11" id="KW-1133">Transmembrane helix</keyword>
<proteinExistence type="predicted"/>
<keyword evidence="9 11" id="KW-0472">Membrane</keyword>
<keyword evidence="3" id="KW-0633">Potassium transport</keyword>
<evidence type="ECO:0000256" key="3">
    <source>
        <dbReference type="ARBA" id="ARBA00022538"/>
    </source>
</evidence>
<dbReference type="InterPro" id="IPR028325">
    <property type="entry name" value="VG_K_chnl"/>
</dbReference>
<feature type="transmembrane region" description="Helical" evidence="11">
    <location>
        <begin position="65"/>
        <end position="86"/>
    </location>
</feature>